<dbReference type="AlphaFoldDB" id="A0A1I4MEC7"/>
<dbReference type="Pfam" id="PF21818">
    <property type="entry name" value="DUF6884"/>
    <property type="match status" value="1"/>
</dbReference>
<feature type="domain" description="DUF6884" evidence="1">
    <location>
        <begin position="6"/>
        <end position="141"/>
    </location>
</feature>
<evidence type="ECO:0000313" key="3">
    <source>
        <dbReference type="Proteomes" id="UP000198565"/>
    </source>
</evidence>
<dbReference type="STRING" id="334253.SAMN04487943_106199"/>
<accession>A0A1I4MEC7</accession>
<dbReference type="EMBL" id="FOTR01000006">
    <property type="protein sequence ID" value="SFM01569.1"/>
    <property type="molecule type" value="Genomic_DNA"/>
</dbReference>
<dbReference type="InterPro" id="IPR049251">
    <property type="entry name" value="DUF6884"/>
</dbReference>
<evidence type="ECO:0000313" key="2">
    <source>
        <dbReference type="EMBL" id="SFM01569.1"/>
    </source>
</evidence>
<dbReference type="Proteomes" id="UP000198565">
    <property type="component" value="Unassembled WGS sequence"/>
</dbReference>
<gene>
    <name evidence="2" type="ORF">SAMN04487943_106199</name>
</gene>
<sequence>MSQLCIIPCGKKKIWDKILDAGPTKAKHAYIGVLHRLCRQYVELYFDNWIIISGKHGLLLPDDIVPENYDVTFRPNDPNVITVEKLRSQLSDKRLDHFRDIVVLTGKKYQPIINKTFHEVDSIQYPLLGTRGIGEMQGLLKRSMANKHALHSVRKES</sequence>
<evidence type="ECO:0000259" key="1">
    <source>
        <dbReference type="Pfam" id="PF21818"/>
    </source>
</evidence>
<dbReference type="RefSeq" id="WP_091484015.1">
    <property type="nucleotide sequence ID" value="NZ_FOTR01000006.1"/>
</dbReference>
<proteinExistence type="predicted"/>
<organism evidence="2 3">
    <name type="scientific">Gracilibacillus orientalis</name>
    <dbReference type="NCBI Taxonomy" id="334253"/>
    <lineage>
        <taxon>Bacteria</taxon>
        <taxon>Bacillati</taxon>
        <taxon>Bacillota</taxon>
        <taxon>Bacilli</taxon>
        <taxon>Bacillales</taxon>
        <taxon>Bacillaceae</taxon>
        <taxon>Gracilibacillus</taxon>
    </lineage>
</organism>
<keyword evidence="3" id="KW-1185">Reference proteome</keyword>
<protein>
    <recommendedName>
        <fullName evidence="1">DUF6884 domain-containing protein</fullName>
    </recommendedName>
</protein>
<name>A0A1I4MEC7_9BACI</name>
<dbReference type="OrthoDB" id="2364857at2"/>
<reference evidence="3" key="1">
    <citation type="submission" date="2016-10" db="EMBL/GenBank/DDBJ databases">
        <authorList>
            <person name="Varghese N."/>
            <person name="Submissions S."/>
        </authorList>
    </citation>
    <scope>NUCLEOTIDE SEQUENCE [LARGE SCALE GENOMIC DNA]</scope>
    <source>
        <strain evidence="3">CGMCC 1.4250</strain>
    </source>
</reference>